<feature type="compositionally biased region" description="Basic and acidic residues" evidence="1">
    <location>
        <begin position="177"/>
        <end position="193"/>
    </location>
</feature>
<dbReference type="OrthoDB" id="300641at2759"/>
<sequence length="677" mass="73096">MSPKWTRRLSQNPCSPPPQPAQPAPQPSQPAPKPSQPAPAFQQPPVQLAPVPLQSLYQPPPAPQFPSGGVYAPRTAHSWSAVQEQSETKKFKSTSSKAFNEITQGHAVTSTSQSSARESHNVSNVSSQSLVSESCQQSRESSQQSRLTQAMQHEQGESHSSSTQILETLSSSGMSRQELELRAAEKVFEETARQMETSSSEQGRHSLGSIDIPGDVNLTSSDPTDLEHPYDPMEIDPDAGPQLALLKPIDKPFDWTGWVTEVAKPTASPVTKPVAEPVVPLPALKPIAKPADWTGPQESTRSSDYGVADEEPKPLVTLKHVSLPEEEKVFDNEPEPEPKPLVTLRHVEKPVEHSATDLVEEEPKPLVTLKPIPKPAMEAPPLSLDDQPAAFGARLTPSRPAGGQRQSQLTSEVSDEVSGVWGRVSAIRDTFDSGSRPAVPMEKPRAPTMAVPNAFHQTSFSGVEPKLAATAPRLGKSREAVSMPAARQQQEDQLMAWGDADEQGITPQAQYGSGHTRGLTSEFGQSAGITESYSQSYQTSESSYQSHTASEFGRSATDGSSGGWSQQQPITTPLAGGQPMSAPDPVDDVMFQCEVALVETSVNQEALQAYLGGSAGLGWQGGANEEARPLSAAPVASWAERQRNRQSWTNYNTAPRGWGNQDHFYRPVTFTQPLMTQ</sequence>
<feature type="compositionally biased region" description="Basic and acidic residues" evidence="1">
    <location>
        <begin position="322"/>
        <end position="331"/>
    </location>
</feature>
<dbReference type="AlphaFoldDB" id="A0A6A4VI40"/>
<name>A0A6A4VI40_AMPAM</name>
<comment type="caution">
    <text evidence="2">The sequence shown here is derived from an EMBL/GenBank/DDBJ whole genome shotgun (WGS) entry which is preliminary data.</text>
</comment>
<feature type="compositionally biased region" description="Polar residues" evidence="1">
    <location>
        <begin position="557"/>
        <end position="571"/>
    </location>
</feature>
<feature type="compositionally biased region" description="Polar residues" evidence="1">
    <location>
        <begin position="101"/>
        <end position="116"/>
    </location>
</feature>
<feature type="compositionally biased region" description="Polar residues" evidence="1">
    <location>
        <begin position="147"/>
        <end position="175"/>
    </location>
</feature>
<feature type="compositionally biased region" description="Pro residues" evidence="1">
    <location>
        <begin position="14"/>
        <end position="37"/>
    </location>
</feature>
<evidence type="ECO:0000313" key="3">
    <source>
        <dbReference type="Proteomes" id="UP000440578"/>
    </source>
</evidence>
<dbReference type="EMBL" id="VIIS01001988">
    <property type="protein sequence ID" value="KAF0290008.1"/>
    <property type="molecule type" value="Genomic_DNA"/>
</dbReference>
<feature type="compositionally biased region" description="Low complexity" evidence="1">
    <location>
        <begin position="531"/>
        <end position="546"/>
    </location>
</feature>
<feature type="compositionally biased region" description="Basic and acidic residues" evidence="1">
    <location>
        <begin position="345"/>
        <end position="355"/>
    </location>
</feature>
<proteinExistence type="predicted"/>
<organism evidence="2 3">
    <name type="scientific">Amphibalanus amphitrite</name>
    <name type="common">Striped barnacle</name>
    <name type="synonym">Balanus amphitrite</name>
    <dbReference type="NCBI Taxonomy" id="1232801"/>
    <lineage>
        <taxon>Eukaryota</taxon>
        <taxon>Metazoa</taxon>
        <taxon>Ecdysozoa</taxon>
        <taxon>Arthropoda</taxon>
        <taxon>Crustacea</taxon>
        <taxon>Multicrustacea</taxon>
        <taxon>Cirripedia</taxon>
        <taxon>Thoracica</taxon>
        <taxon>Thoracicalcarea</taxon>
        <taxon>Balanomorpha</taxon>
        <taxon>Balanoidea</taxon>
        <taxon>Balanidae</taxon>
        <taxon>Amphibalaninae</taxon>
        <taxon>Amphibalanus</taxon>
    </lineage>
</organism>
<dbReference type="Proteomes" id="UP000440578">
    <property type="component" value="Unassembled WGS sequence"/>
</dbReference>
<evidence type="ECO:0000313" key="2">
    <source>
        <dbReference type="EMBL" id="KAF0290008.1"/>
    </source>
</evidence>
<reference evidence="2 3" key="1">
    <citation type="submission" date="2019-07" db="EMBL/GenBank/DDBJ databases">
        <title>Draft genome assembly of a fouling barnacle, Amphibalanus amphitrite (Darwin, 1854): The first reference genome for Thecostraca.</title>
        <authorList>
            <person name="Kim W."/>
        </authorList>
    </citation>
    <scope>NUCLEOTIDE SEQUENCE [LARGE SCALE GENOMIC DNA]</scope>
    <source>
        <strain evidence="2">SNU_AA5</strain>
        <tissue evidence="2">Soma without cirri and trophi</tissue>
    </source>
</reference>
<feature type="compositionally biased region" description="Low complexity" evidence="1">
    <location>
        <begin position="121"/>
        <end position="146"/>
    </location>
</feature>
<gene>
    <name evidence="2" type="ORF">FJT64_011777</name>
</gene>
<evidence type="ECO:0000256" key="1">
    <source>
        <dbReference type="SAM" id="MobiDB-lite"/>
    </source>
</evidence>
<feature type="compositionally biased region" description="Low complexity" evidence="1">
    <location>
        <begin position="38"/>
        <end position="56"/>
    </location>
</feature>
<feature type="region of interest" description="Disordered" evidence="1">
    <location>
        <begin position="531"/>
        <end position="586"/>
    </location>
</feature>
<feature type="region of interest" description="Disordered" evidence="1">
    <location>
        <begin position="1"/>
        <end position="240"/>
    </location>
</feature>
<keyword evidence="3" id="KW-1185">Reference proteome</keyword>
<accession>A0A6A4VI40</accession>
<feature type="region of interest" description="Disordered" evidence="1">
    <location>
        <begin position="286"/>
        <end position="417"/>
    </location>
</feature>
<protein>
    <submittedName>
        <fullName evidence="2">Uncharacterized protein</fullName>
    </submittedName>
</protein>